<name>A0A0M2JN20_9MYCO</name>
<comment type="caution">
    <text evidence="2">The sequence shown here is derived from an EMBL/GenBank/DDBJ whole genome shotgun (WGS) entry which is preliminary data.</text>
</comment>
<keyword evidence="1" id="KW-0472">Membrane</keyword>
<dbReference type="Proteomes" id="UP000034150">
    <property type="component" value="Unassembled WGS sequence"/>
</dbReference>
<evidence type="ECO:0000256" key="1">
    <source>
        <dbReference type="SAM" id="Phobius"/>
    </source>
</evidence>
<organism evidence="2 3">
    <name type="scientific">Mycolicibacterium obuense</name>
    <dbReference type="NCBI Taxonomy" id="1807"/>
    <lineage>
        <taxon>Bacteria</taxon>
        <taxon>Bacillati</taxon>
        <taxon>Actinomycetota</taxon>
        <taxon>Actinomycetes</taxon>
        <taxon>Mycobacteriales</taxon>
        <taxon>Mycobacteriaceae</taxon>
        <taxon>Mycolicibacterium</taxon>
    </lineage>
</organism>
<dbReference type="EMBL" id="LAUZ02000191">
    <property type="protein sequence ID" value="KKE98246.1"/>
    <property type="molecule type" value="Genomic_DNA"/>
</dbReference>
<dbReference type="GO" id="GO:0010468">
    <property type="term" value="P:regulation of gene expression"/>
    <property type="evidence" value="ECO:0007669"/>
    <property type="project" value="InterPro"/>
</dbReference>
<feature type="transmembrane region" description="Helical" evidence="1">
    <location>
        <begin position="86"/>
        <end position="107"/>
    </location>
</feature>
<keyword evidence="1" id="KW-1133">Transmembrane helix</keyword>
<evidence type="ECO:0008006" key="4">
    <source>
        <dbReference type="Google" id="ProtNLM"/>
    </source>
</evidence>
<gene>
    <name evidence="2" type="ORF">WN67_30285</name>
</gene>
<proteinExistence type="predicted"/>
<accession>A0A0M2JN20</accession>
<keyword evidence="1" id="KW-0812">Transmembrane</keyword>
<keyword evidence="3" id="KW-1185">Reference proteome</keyword>
<evidence type="ECO:0000313" key="2">
    <source>
        <dbReference type="EMBL" id="KKE98246.1"/>
    </source>
</evidence>
<reference evidence="2 3" key="1">
    <citation type="journal article" date="2015" name="Genome Announc.">
        <title>Draft Genome Sequence of Mycobacterium obuense Strain UC1, Isolated from Patient Sputum.</title>
        <authorList>
            <person name="Greninger A.L."/>
            <person name="Cunningham G."/>
            <person name="Hsu E.D."/>
            <person name="Yu J.M."/>
            <person name="Chiu C.Y."/>
            <person name="Miller S."/>
        </authorList>
    </citation>
    <scope>NUCLEOTIDE SEQUENCE [LARGE SCALE GENOMIC DNA]</scope>
    <source>
        <strain evidence="2 3">UC1</strain>
    </source>
</reference>
<dbReference type="GO" id="GO:0016020">
    <property type="term" value="C:membrane"/>
    <property type="evidence" value="ECO:0007669"/>
    <property type="project" value="InterPro"/>
</dbReference>
<dbReference type="InterPro" id="IPR007820">
    <property type="entry name" value="AbrB_fam"/>
</dbReference>
<evidence type="ECO:0000313" key="3">
    <source>
        <dbReference type="Proteomes" id="UP000034150"/>
    </source>
</evidence>
<dbReference type="Pfam" id="PF05145">
    <property type="entry name" value="AbrB"/>
    <property type="match status" value="1"/>
</dbReference>
<dbReference type="STRING" id="1807.MOBUDSM44075_01019"/>
<dbReference type="AlphaFoldDB" id="A0A0M2JN20"/>
<dbReference type="PATRIC" id="fig|1807.13.peg.6336"/>
<sequence>MAWWKQMLRWTVLLAATVAVTVPLTLVGVPSAALFAALVVGIALALSSAGPAGVPRKLGVAAQGVLGVYIGTMVQQDSLGTLGGHWPVVVGVAVGTLLLSVIAGALLGDC</sequence>
<protein>
    <recommendedName>
        <fullName evidence="4">Ammonia monooxygenase</fullName>
    </recommendedName>
</protein>